<dbReference type="PANTHER" id="PTHR46558:SF11">
    <property type="entry name" value="HTH-TYPE TRANSCRIPTIONAL REGULATOR XRE"/>
    <property type="match status" value="1"/>
</dbReference>
<reference evidence="3" key="1">
    <citation type="submission" date="2017-05" db="EMBL/GenBank/DDBJ databases">
        <title>Genotypic characterization of toxigenic Vibrio cholerae strains isolated in Russia.</title>
        <authorList>
            <person name="Monakhova E.V."/>
            <person name="Pisanov R.V."/>
            <person name="Ezhova M.I."/>
            <person name="Titova S.V."/>
        </authorList>
    </citation>
    <scope>NUCLEOTIDE SEQUENCE [LARGE SCALE GENOMIC DNA]</scope>
</reference>
<dbReference type="InterPro" id="IPR010982">
    <property type="entry name" value="Lambda_DNA-bd_dom_sf"/>
</dbReference>
<dbReference type="Proteomes" id="UP000247177">
    <property type="component" value="Segment"/>
</dbReference>
<evidence type="ECO:0000313" key="3">
    <source>
        <dbReference type="EMBL" id="AWD92944.1"/>
    </source>
</evidence>
<dbReference type="SMART" id="SM00530">
    <property type="entry name" value="HTH_XRE"/>
    <property type="match status" value="1"/>
</dbReference>
<sequence>MVCMFSSKIRDLRVERDLNQEEVANGIGVGKNTYLAYEKGTQSPKLETVEKLAKFYGVPIAELVSDSETNIDEKLKSKIRMIESLDEPEKESLFILMEALLMRSKSREIQKEFR</sequence>
<dbReference type="SUPFAM" id="SSF47413">
    <property type="entry name" value="lambda repressor-like DNA-binding domains"/>
    <property type="match status" value="1"/>
</dbReference>
<keyword evidence="1" id="KW-0238">DNA-binding</keyword>
<evidence type="ECO:0000256" key="1">
    <source>
        <dbReference type="ARBA" id="ARBA00023125"/>
    </source>
</evidence>
<dbReference type="EMBL" id="MF155889">
    <property type="protein sequence ID" value="AWD92944.1"/>
    <property type="molecule type" value="Genomic_DNA"/>
</dbReference>
<feature type="domain" description="HTH cro/C1-type" evidence="2">
    <location>
        <begin position="9"/>
        <end position="63"/>
    </location>
</feature>
<name>A0A2S1GTQ9_9VIRU</name>
<proteinExistence type="predicted"/>
<dbReference type="GO" id="GO:0003677">
    <property type="term" value="F:DNA binding"/>
    <property type="evidence" value="ECO:0007669"/>
    <property type="project" value="UniProtKB-KW"/>
</dbReference>
<dbReference type="PANTHER" id="PTHR46558">
    <property type="entry name" value="TRACRIPTIONAL REGULATORY PROTEIN-RELATED-RELATED"/>
    <property type="match status" value="1"/>
</dbReference>
<accession>A0A2S1GTQ9</accession>
<protein>
    <submittedName>
        <fullName evidence="3">RstR</fullName>
    </submittedName>
</protein>
<gene>
    <name evidence="3" type="primary">rstR</name>
</gene>
<evidence type="ECO:0000259" key="2">
    <source>
        <dbReference type="PROSITE" id="PS50943"/>
    </source>
</evidence>
<dbReference type="InterPro" id="IPR001387">
    <property type="entry name" value="Cro/C1-type_HTH"/>
</dbReference>
<dbReference type="CDD" id="cd00093">
    <property type="entry name" value="HTH_XRE"/>
    <property type="match status" value="1"/>
</dbReference>
<organism evidence="3">
    <name type="scientific">Affertcholeramvirus CTXphi</name>
    <dbReference type="NCBI Taxonomy" id="141904"/>
    <lineage>
        <taxon>Viruses</taxon>
        <taxon>Monodnaviria</taxon>
        <taxon>Loebvirae</taxon>
        <taxon>Hofneiviricota</taxon>
        <taxon>Faserviricetes</taxon>
        <taxon>Tubulavirales</taxon>
        <taxon>Inoviridae</taxon>
        <taxon>Affertcholeramvirus</taxon>
    </lineage>
</organism>
<dbReference type="Pfam" id="PF01381">
    <property type="entry name" value="HTH_3"/>
    <property type="match status" value="1"/>
</dbReference>
<dbReference type="PROSITE" id="PS50943">
    <property type="entry name" value="HTH_CROC1"/>
    <property type="match status" value="1"/>
</dbReference>
<dbReference type="Gene3D" id="1.10.260.40">
    <property type="entry name" value="lambda repressor-like DNA-binding domains"/>
    <property type="match status" value="1"/>
</dbReference>